<sequence length="169" mass="18209">MAEHDRQQHIKQLAELIRDVDIAMFTTVGADGRLFSRPLGTQEVEFDGDLWFATEADSPKVAEIAANPRVNVAYASPSGNTYVSVSGTARVVNDRAKIEQLWSPAMKIFFPGGKDDPNLRLIHVSAESAEYWDGPGGLLGKALYFVLSAVTDDPGAMSDTGTVDLKPGA</sequence>
<evidence type="ECO:0000313" key="3">
    <source>
        <dbReference type="Proteomes" id="UP000198157"/>
    </source>
</evidence>
<evidence type="ECO:0000313" key="2">
    <source>
        <dbReference type="EMBL" id="OWQ54749.1"/>
    </source>
</evidence>
<gene>
    <name evidence="2" type="ORF">CEE60_07015</name>
</gene>
<dbReference type="PANTHER" id="PTHR34818:SF1">
    <property type="entry name" value="PROTEIN BLI-3"/>
    <property type="match status" value="1"/>
</dbReference>
<dbReference type="EMBL" id="NIVS01000016">
    <property type="protein sequence ID" value="OWQ54749.1"/>
    <property type="molecule type" value="Genomic_DNA"/>
</dbReference>
<protein>
    <submittedName>
        <fullName evidence="2">General stress protein</fullName>
    </submittedName>
</protein>
<name>A0A2D0AJW6_STEMA</name>
<evidence type="ECO:0000259" key="1">
    <source>
        <dbReference type="Pfam" id="PF16242"/>
    </source>
</evidence>
<dbReference type="AlphaFoldDB" id="A0A2D0AJW6"/>
<dbReference type="InterPro" id="IPR052917">
    <property type="entry name" value="Stress-Dev_Protein"/>
</dbReference>
<comment type="caution">
    <text evidence="2">The sequence shown here is derived from an EMBL/GenBank/DDBJ whole genome shotgun (WGS) entry which is preliminary data.</text>
</comment>
<proteinExistence type="predicted"/>
<feature type="domain" description="General stress protein FMN-binding split barrel" evidence="1">
    <location>
        <begin position="9"/>
        <end position="152"/>
    </location>
</feature>
<organism evidence="2 3">
    <name type="scientific">Stenotrophomonas maltophilia</name>
    <name type="common">Pseudomonas maltophilia</name>
    <name type="synonym">Xanthomonas maltophilia</name>
    <dbReference type="NCBI Taxonomy" id="40324"/>
    <lineage>
        <taxon>Bacteria</taxon>
        <taxon>Pseudomonadati</taxon>
        <taxon>Pseudomonadota</taxon>
        <taxon>Gammaproteobacteria</taxon>
        <taxon>Lysobacterales</taxon>
        <taxon>Lysobacteraceae</taxon>
        <taxon>Stenotrophomonas</taxon>
        <taxon>Stenotrophomonas maltophilia group</taxon>
    </lineage>
</organism>
<reference evidence="2 3" key="1">
    <citation type="submission" date="2017-06" db="EMBL/GenBank/DDBJ databases">
        <authorList>
            <person name="Kim H.J."/>
            <person name="Triplett B.A."/>
        </authorList>
    </citation>
    <scope>NUCLEOTIDE SEQUENCE [LARGE SCALE GENOMIC DNA]</scope>
    <source>
        <strain evidence="2 3">13146</strain>
    </source>
</reference>
<dbReference type="PANTHER" id="PTHR34818">
    <property type="entry name" value="PROTEIN BLI-3"/>
    <property type="match status" value="1"/>
</dbReference>
<accession>A0A2D0AJW6</accession>
<dbReference type="SUPFAM" id="SSF50475">
    <property type="entry name" value="FMN-binding split barrel"/>
    <property type="match status" value="1"/>
</dbReference>
<dbReference type="Proteomes" id="UP000198157">
    <property type="component" value="Unassembled WGS sequence"/>
</dbReference>
<dbReference type="InterPro" id="IPR012349">
    <property type="entry name" value="Split_barrel_FMN-bd"/>
</dbReference>
<dbReference type="OrthoDB" id="1432662at2"/>
<dbReference type="Gene3D" id="2.30.110.10">
    <property type="entry name" value="Electron Transport, Fmn-binding Protein, Chain A"/>
    <property type="match status" value="1"/>
</dbReference>
<dbReference type="Pfam" id="PF16242">
    <property type="entry name" value="Pyrid_ox_like"/>
    <property type="match status" value="1"/>
</dbReference>
<dbReference type="InterPro" id="IPR038725">
    <property type="entry name" value="YdaG_split_barrel_FMN-bd"/>
</dbReference>